<protein>
    <submittedName>
        <fullName evidence="3">Phospholipid/cholesterol/gamma-HCH transport system substrate-binding protein</fullName>
    </submittedName>
</protein>
<dbReference type="RefSeq" id="WP_179724507.1">
    <property type="nucleotide sequence ID" value="NZ_BAABEF010000001.1"/>
</dbReference>
<comment type="caution">
    <text evidence="3">The sequence shown here is derived from an EMBL/GenBank/DDBJ whole genome shotgun (WGS) entry which is preliminary data.</text>
</comment>
<dbReference type="GO" id="GO:0005576">
    <property type="term" value="C:extracellular region"/>
    <property type="evidence" value="ECO:0007669"/>
    <property type="project" value="TreeGrafter"/>
</dbReference>
<keyword evidence="4" id="KW-1185">Reference proteome</keyword>
<feature type="domain" description="Mce/MlaD" evidence="2">
    <location>
        <begin position="53"/>
        <end position="130"/>
    </location>
</feature>
<feature type="region of interest" description="Disordered" evidence="1">
    <location>
        <begin position="345"/>
        <end position="380"/>
    </location>
</feature>
<dbReference type="Proteomes" id="UP000582231">
    <property type="component" value="Unassembled WGS sequence"/>
</dbReference>
<evidence type="ECO:0000313" key="3">
    <source>
        <dbReference type="EMBL" id="NYD28516.1"/>
    </source>
</evidence>
<name>A0A852RGP3_9ACTN</name>
<sequence>MSRRPTPVEAVAATARMWQRRIRVAQSLILVILVGGVVHVADTVVGGSLFHHPYAVTVELPQAAGLHEGSVVTYRGQRIGEVTHVRLSAKPGVGVVARIEIESGVEVPRDSAMEVRNLSAVGEQYLDVRPSSSKGPFLADGSTVPLSATSVPLGVPDVLAHAQRLMSHLDVADVQTIATETAAIFGDNDQDVDLRSLAVELESAFAMLRRLEPALTRLAEQAETPLTTVADLSPEIRRLSADLEAVAQSLATATPAVRSTVTTAIDLVPRLQRWWRSASPQLRRMLRDGVPLTEMAAGHLRGLQHWLDWAPVQADVMAGSTRDGSGRVVLVPRILKNCVYDRSVQRDIQDTSRREPRTDVRCTDPPKGTQGRGSAEVPQQ</sequence>
<organism evidence="3 4">
    <name type="scientific">Nocardioides kongjuensis</name>
    <dbReference type="NCBI Taxonomy" id="349522"/>
    <lineage>
        <taxon>Bacteria</taxon>
        <taxon>Bacillati</taxon>
        <taxon>Actinomycetota</taxon>
        <taxon>Actinomycetes</taxon>
        <taxon>Propionibacteriales</taxon>
        <taxon>Nocardioidaceae</taxon>
        <taxon>Nocardioides</taxon>
    </lineage>
</organism>
<dbReference type="PANTHER" id="PTHR33371:SF16">
    <property type="entry name" value="MCE-FAMILY PROTEIN MCE3F"/>
    <property type="match status" value="1"/>
</dbReference>
<gene>
    <name evidence="3" type="ORF">BJ958_000062</name>
</gene>
<dbReference type="AlphaFoldDB" id="A0A852RGP3"/>
<feature type="compositionally biased region" description="Basic and acidic residues" evidence="1">
    <location>
        <begin position="345"/>
        <end position="364"/>
    </location>
</feature>
<dbReference type="EMBL" id="JACCBF010000001">
    <property type="protein sequence ID" value="NYD28516.1"/>
    <property type="molecule type" value="Genomic_DNA"/>
</dbReference>
<dbReference type="InterPro" id="IPR003399">
    <property type="entry name" value="Mce/MlaD"/>
</dbReference>
<dbReference type="Pfam" id="PF02470">
    <property type="entry name" value="MlaD"/>
    <property type="match status" value="1"/>
</dbReference>
<evidence type="ECO:0000256" key="1">
    <source>
        <dbReference type="SAM" id="MobiDB-lite"/>
    </source>
</evidence>
<proteinExistence type="predicted"/>
<reference evidence="3 4" key="1">
    <citation type="submission" date="2020-07" db="EMBL/GenBank/DDBJ databases">
        <title>Sequencing the genomes of 1000 actinobacteria strains.</title>
        <authorList>
            <person name="Klenk H.-P."/>
        </authorList>
    </citation>
    <scope>NUCLEOTIDE SEQUENCE [LARGE SCALE GENOMIC DNA]</scope>
    <source>
        <strain evidence="3 4">DSM 19082</strain>
    </source>
</reference>
<accession>A0A852RGP3</accession>
<dbReference type="PANTHER" id="PTHR33371">
    <property type="entry name" value="INTERMEMBRANE PHOSPHOLIPID TRANSPORT SYSTEM BINDING PROTEIN MLAD-RELATED"/>
    <property type="match status" value="1"/>
</dbReference>
<dbReference type="InterPro" id="IPR052336">
    <property type="entry name" value="MlaD_Phospholipid_Transporter"/>
</dbReference>
<evidence type="ECO:0000259" key="2">
    <source>
        <dbReference type="Pfam" id="PF02470"/>
    </source>
</evidence>
<evidence type="ECO:0000313" key="4">
    <source>
        <dbReference type="Proteomes" id="UP000582231"/>
    </source>
</evidence>